<sequence>HSFWSKLSQVDDIVLINCDIQLTISHFQSHCHSVRRSTMRNIGHRFGVALRPQLVIVTDRRRRRASGSPHTEFSQTDELRAKIFPQFGVQRQIDERRHAGMLINVKFDRSLSIKNAKSSKL</sequence>
<dbReference type="AlphaFoldDB" id="A0A915K5P1"/>
<keyword evidence="1" id="KW-1185">Reference proteome</keyword>
<evidence type="ECO:0000313" key="1">
    <source>
        <dbReference type="Proteomes" id="UP000887565"/>
    </source>
</evidence>
<evidence type="ECO:0000313" key="2">
    <source>
        <dbReference type="WBParaSite" id="nRc.2.0.1.t34041-RA"/>
    </source>
</evidence>
<accession>A0A915K5P1</accession>
<reference evidence="2" key="1">
    <citation type="submission" date="2022-11" db="UniProtKB">
        <authorList>
            <consortium name="WormBaseParasite"/>
        </authorList>
    </citation>
    <scope>IDENTIFICATION</scope>
</reference>
<dbReference type="Proteomes" id="UP000887565">
    <property type="component" value="Unplaced"/>
</dbReference>
<protein>
    <submittedName>
        <fullName evidence="2">Uncharacterized protein</fullName>
    </submittedName>
</protein>
<organism evidence="1 2">
    <name type="scientific">Romanomermis culicivorax</name>
    <name type="common">Nematode worm</name>
    <dbReference type="NCBI Taxonomy" id="13658"/>
    <lineage>
        <taxon>Eukaryota</taxon>
        <taxon>Metazoa</taxon>
        <taxon>Ecdysozoa</taxon>
        <taxon>Nematoda</taxon>
        <taxon>Enoplea</taxon>
        <taxon>Dorylaimia</taxon>
        <taxon>Mermithida</taxon>
        <taxon>Mermithoidea</taxon>
        <taxon>Mermithidae</taxon>
        <taxon>Romanomermis</taxon>
    </lineage>
</organism>
<name>A0A915K5P1_ROMCU</name>
<dbReference type="WBParaSite" id="nRc.2.0.1.t34041-RA">
    <property type="protein sequence ID" value="nRc.2.0.1.t34041-RA"/>
    <property type="gene ID" value="nRc.2.0.1.g34041"/>
</dbReference>
<proteinExistence type="predicted"/>